<sequence>MADSDQDKVNEAIKLLADVHKDTIEKARRNMASCTGSLINLAIPLCFASLASTYWLLNMGFWKPKNKIAAYIFVHYTFRDAPRNDLSLITSNIPETGKTLTFSQDNSDIESTNEEKNYYSSYDDFTMSSGVMHYKYTSLDDVGHLKINNYIRIMGRIEFYDTKKLIVGISSIDSILSNSTKPEPKMIKIGIKNANLYTFTLDGKTLKKINIGGNFEFLGRISQNVDYMVQCFTFRDISHVDISKYLSCIQSVLNF</sequence>
<keyword evidence="1" id="KW-0812">Transmembrane</keyword>
<evidence type="ECO:0000313" key="2">
    <source>
        <dbReference type="EMBL" id="OAF70806.1"/>
    </source>
</evidence>
<keyword evidence="1" id="KW-0472">Membrane</keyword>
<name>A0A177B978_9BILA</name>
<accession>A0A177B978</accession>
<gene>
    <name evidence="2" type="ORF">A3Q56_01453</name>
</gene>
<proteinExistence type="predicted"/>
<evidence type="ECO:0000313" key="3">
    <source>
        <dbReference type="Proteomes" id="UP000078046"/>
    </source>
</evidence>
<organism evidence="2 3">
    <name type="scientific">Intoshia linei</name>
    <dbReference type="NCBI Taxonomy" id="1819745"/>
    <lineage>
        <taxon>Eukaryota</taxon>
        <taxon>Metazoa</taxon>
        <taxon>Spiralia</taxon>
        <taxon>Lophotrochozoa</taxon>
        <taxon>Mesozoa</taxon>
        <taxon>Orthonectida</taxon>
        <taxon>Rhopaluridae</taxon>
        <taxon>Intoshia</taxon>
    </lineage>
</organism>
<feature type="transmembrane region" description="Helical" evidence="1">
    <location>
        <begin position="38"/>
        <end position="57"/>
    </location>
</feature>
<evidence type="ECO:0000256" key="1">
    <source>
        <dbReference type="SAM" id="Phobius"/>
    </source>
</evidence>
<dbReference type="AlphaFoldDB" id="A0A177B978"/>
<comment type="caution">
    <text evidence="2">The sequence shown here is derived from an EMBL/GenBank/DDBJ whole genome shotgun (WGS) entry which is preliminary data.</text>
</comment>
<keyword evidence="1" id="KW-1133">Transmembrane helix</keyword>
<keyword evidence="3" id="KW-1185">Reference proteome</keyword>
<dbReference type="EMBL" id="LWCA01000109">
    <property type="protein sequence ID" value="OAF70806.1"/>
    <property type="molecule type" value="Genomic_DNA"/>
</dbReference>
<reference evidence="2 3" key="1">
    <citation type="submission" date="2016-04" db="EMBL/GenBank/DDBJ databases">
        <title>The genome of Intoshia linei affirms orthonectids as highly simplified spiralians.</title>
        <authorList>
            <person name="Mikhailov K.V."/>
            <person name="Slusarev G.S."/>
            <person name="Nikitin M.A."/>
            <person name="Logacheva M.D."/>
            <person name="Penin A."/>
            <person name="Aleoshin V."/>
            <person name="Panchin Y.V."/>
        </authorList>
    </citation>
    <scope>NUCLEOTIDE SEQUENCE [LARGE SCALE GENOMIC DNA]</scope>
    <source>
        <strain evidence="2">Intl2013</strain>
        <tissue evidence="2">Whole animal</tissue>
    </source>
</reference>
<protein>
    <submittedName>
        <fullName evidence="2">Uncharacterized protein</fullName>
    </submittedName>
</protein>
<dbReference type="Proteomes" id="UP000078046">
    <property type="component" value="Unassembled WGS sequence"/>
</dbReference>